<proteinExistence type="predicted"/>
<protein>
    <recommendedName>
        <fullName evidence="4">Lectin</fullName>
    </recommendedName>
</protein>
<gene>
    <name evidence="2" type="ORF">BJP37_13405</name>
</gene>
<dbReference type="Proteomes" id="UP000186657">
    <property type="component" value="Unassembled WGS sequence"/>
</dbReference>
<evidence type="ECO:0000313" key="2">
    <source>
        <dbReference type="EMBL" id="OLT59869.1"/>
    </source>
</evidence>
<organism evidence="2 3">
    <name type="scientific">Moorena bouillonii PNG</name>
    <dbReference type="NCBI Taxonomy" id="568701"/>
    <lineage>
        <taxon>Bacteria</taxon>
        <taxon>Bacillati</taxon>
        <taxon>Cyanobacteriota</taxon>
        <taxon>Cyanophyceae</taxon>
        <taxon>Coleofasciculales</taxon>
        <taxon>Coleofasciculaceae</taxon>
        <taxon>Moorena</taxon>
    </lineage>
</organism>
<dbReference type="EMBL" id="MKZS01000001">
    <property type="protein sequence ID" value="OLT59869.1"/>
    <property type="molecule type" value="Genomic_DNA"/>
</dbReference>
<dbReference type="InterPro" id="IPR037221">
    <property type="entry name" value="H-type_lectin_dom_sf"/>
</dbReference>
<evidence type="ECO:0008006" key="4">
    <source>
        <dbReference type="Google" id="ProtNLM"/>
    </source>
</evidence>
<comment type="caution">
    <text evidence="2">The sequence shown here is derived from an EMBL/GenBank/DDBJ whole genome shotgun (WGS) entry which is preliminary data.</text>
</comment>
<feature type="region of interest" description="Disordered" evidence="1">
    <location>
        <begin position="1"/>
        <end position="20"/>
    </location>
</feature>
<dbReference type="AlphaFoldDB" id="A0A1U7N1P8"/>
<sequence>MATFKSVSGDDHEHIYGGVDQNGKMWGEGFTVTKGDPGCYTITFNPDKQFREKPGVVASVYVDENNTYSVPNLSVSVSNVSVSSFDCYTTNEDGDLKRAPFTFIAFGEKKK</sequence>
<reference evidence="2 3" key="1">
    <citation type="submission" date="2016-10" db="EMBL/GenBank/DDBJ databases">
        <title>Comparative genomics uncovers the prolific and rare metabolic potential of the cyanobacterial genus Moorea.</title>
        <authorList>
            <person name="Leao T."/>
            <person name="Castelao G."/>
            <person name="Korobeynikov A."/>
            <person name="Monroe E.A."/>
            <person name="Podell S."/>
            <person name="Glukhov E."/>
            <person name="Allen E."/>
            <person name="Gerwick W.H."/>
            <person name="Gerwick L."/>
        </authorList>
    </citation>
    <scope>NUCLEOTIDE SEQUENCE [LARGE SCALE GENOMIC DNA]</scope>
    <source>
        <strain evidence="2 3">PNG5-198</strain>
    </source>
</reference>
<name>A0A1U7N1P8_9CYAN</name>
<dbReference type="RefSeq" id="WP_075899602.1">
    <property type="nucleotide sequence ID" value="NZ_MKZS01000001.1"/>
</dbReference>
<evidence type="ECO:0000313" key="3">
    <source>
        <dbReference type="Proteomes" id="UP000186657"/>
    </source>
</evidence>
<evidence type="ECO:0000256" key="1">
    <source>
        <dbReference type="SAM" id="MobiDB-lite"/>
    </source>
</evidence>
<accession>A0A1U7N1P8</accession>
<dbReference type="SUPFAM" id="SSF141086">
    <property type="entry name" value="Agglutinin HPA-like"/>
    <property type="match status" value="1"/>
</dbReference>
<keyword evidence="3" id="KW-1185">Reference proteome</keyword>